<sequence>MVAKARLRTKLGCLTFAGVANHIATGRQRKKKCDELRPVCSGCSSRKSLECKWPTEHDNAQDRRLRKVTIRTTSLCTENIETSTEGTSDTSDSGYASTPEEQMTESQVMVLHKQSPSPKQWSEKDSPDVTVGFGWNNEPVMLAFYFKQMLPGFIHERSHPRFMECHYMCNLVQDSQPLRDTALACAAMTMSWKPSADPRWGIKMRRQALSYKTSALASLQDQIANGSVTGTEDWLLATANQLTLLDNRDHNTFASTSNTHIRAMLNLIKLRTTANLALLKAGLPLPEKCLSAHAFERVCYEAVLYHGATMMLFDREFDMLNGSAEWQMLEDYFRDSPVPSGANEENWPVLGMPFDVFRLVVIASRLSRIAILTTEKLEIAAAVLAELSSWYEVIPATGKFTSGHSYLVAANALLRTLVAQQPNGGLLLDDKHPADLEVAAVVSTIEIGHQFNKYPLWPLTVFYRLSSAPRERKILEHAISAALQNTDGDIARFAPRETINMFLMAPGLRSMLM</sequence>
<protein>
    <recommendedName>
        <fullName evidence="3">Zn(2)-C6 fungal-type domain-containing protein</fullName>
    </recommendedName>
</protein>
<reference evidence="4 5" key="1">
    <citation type="submission" date="2016-04" db="EMBL/GenBank/DDBJ databases">
        <title>A degradative enzymes factory behind the ericoid mycorrhizal symbiosis.</title>
        <authorList>
            <consortium name="DOE Joint Genome Institute"/>
            <person name="Martino E."/>
            <person name="Morin E."/>
            <person name="Grelet G."/>
            <person name="Kuo A."/>
            <person name="Kohler A."/>
            <person name="Daghino S."/>
            <person name="Barry K."/>
            <person name="Choi C."/>
            <person name="Cichocki N."/>
            <person name="Clum A."/>
            <person name="Copeland A."/>
            <person name="Hainaut M."/>
            <person name="Haridas S."/>
            <person name="Labutti K."/>
            <person name="Lindquist E."/>
            <person name="Lipzen A."/>
            <person name="Khouja H.-R."/>
            <person name="Murat C."/>
            <person name="Ohm R."/>
            <person name="Olson A."/>
            <person name="Spatafora J."/>
            <person name="Veneault-Fourrey C."/>
            <person name="Henrissat B."/>
            <person name="Grigoriev I."/>
            <person name="Martin F."/>
            <person name="Perotto S."/>
        </authorList>
    </citation>
    <scope>NUCLEOTIDE SEQUENCE [LARGE SCALE GENOMIC DNA]</scope>
    <source>
        <strain evidence="4 5">E</strain>
    </source>
</reference>
<dbReference type="PANTHER" id="PTHR37534:SF46">
    <property type="entry name" value="ZN(II)2CYS6 TRANSCRIPTION FACTOR (EUROFUNG)"/>
    <property type="match status" value="1"/>
</dbReference>
<name>A0A2J6T0M3_9HELO</name>
<evidence type="ECO:0000313" key="5">
    <source>
        <dbReference type="Proteomes" id="UP000235371"/>
    </source>
</evidence>
<dbReference type="EMBL" id="KZ613848">
    <property type="protein sequence ID" value="PMD56575.1"/>
    <property type="molecule type" value="Genomic_DNA"/>
</dbReference>
<accession>A0A2J6T0M3</accession>
<dbReference type="InterPro" id="IPR036864">
    <property type="entry name" value="Zn2-C6_fun-type_DNA-bd_sf"/>
</dbReference>
<feature type="compositionally biased region" description="Polar residues" evidence="2">
    <location>
        <begin position="95"/>
        <end position="107"/>
    </location>
</feature>
<evidence type="ECO:0000256" key="2">
    <source>
        <dbReference type="SAM" id="MobiDB-lite"/>
    </source>
</evidence>
<dbReference type="AlphaFoldDB" id="A0A2J6T0M3"/>
<keyword evidence="5" id="KW-1185">Reference proteome</keyword>
<dbReference type="CDD" id="cd00067">
    <property type="entry name" value="GAL4"/>
    <property type="match status" value="1"/>
</dbReference>
<gene>
    <name evidence="4" type="ORF">K444DRAFT_632969</name>
</gene>
<keyword evidence="1" id="KW-0539">Nucleus</keyword>
<dbReference type="InterPro" id="IPR001138">
    <property type="entry name" value="Zn2Cys6_DnaBD"/>
</dbReference>
<feature type="compositionally biased region" description="Low complexity" evidence="2">
    <location>
        <begin position="81"/>
        <end position="94"/>
    </location>
</feature>
<organism evidence="4 5">
    <name type="scientific">Hyaloscypha bicolor E</name>
    <dbReference type="NCBI Taxonomy" id="1095630"/>
    <lineage>
        <taxon>Eukaryota</taxon>
        <taxon>Fungi</taxon>
        <taxon>Dikarya</taxon>
        <taxon>Ascomycota</taxon>
        <taxon>Pezizomycotina</taxon>
        <taxon>Leotiomycetes</taxon>
        <taxon>Helotiales</taxon>
        <taxon>Hyaloscyphaceae</taxon>
        <taxon>Hyaloscypha</taxon>
        <taxon>Hyaloscypha bicolor</taxon>
    </lineage>
</organism>
<evidence type="ECO:0000259" key="3">
    <source>
        <dbReference type="Pfam" id="PF00172"/>
    </source>
</evidence>
<dbReference type="PANTHER" id="PTHR37534">
    <property type="entry name" value="TRANSCRIPTIONAL ACTIVATOR PROTEIN UGA3"/>
    <property type="match status" value="1"/>
</dbReference>
<dbReference type="Pfam" id="PF00172">
    <property type="entry name" value="Zn_clus"/>
    <property type="match status" value="1"/>
</dbReference>
<dbReference type="GeneID" id="36591617"/>
<evidence type="ECO:0000313" key="4">
    <source>
        <dbReference type="EMBL" id="PMD56575.1"/>
    </source>
</evidence>
<dbReference type="Gene3D" id="4.10.240.10">
    <property type="entry name" value="Zn(2)-C6 fungal-type DNA-binding domain"/>
    <property type="match status" value="1"/>
</dbReference>
<dbReference type="RefSeq" id="XP_024733479.1">
    <property type="nucleotide sequence ID" value="XM_024883540.1"/>
</dbReference>
<dbReference type="STRING" id="1095630.A0A2J6T0M3"/>
<dbReference type="GO" id="GO:0000981">
    <property type="term" value="F:DNA-binding transcription factor activity, RNA polymerase II-specific"/>
    <property type="evidence" value="ECO:0007669"/>
    <property type="project" value="InterPro"/>
</dbReference>
<proteinExistence type="predicted"/>
<dbReference type="OrthoDB" id="1919336at2759"/>
<feature type="domain" description="Zn(2)-C6 fungal-type" evidence="3">
    <location>
        <begin position="27"/>
        <end position="53"/>
    </location>
</feature>
<evidence type="ECO:0000256" key="1">
    <source>
        <dbReference type="ARBA" id="ARBA00023242"/>
    </source>
</evidence>
<dbReference type="GO" id="GO:0008270">
    <property type="term" value="F:zinc ion binding"/>
    <property type="evidence" value="ECO:0007669"/>
    <property type="project" value="InterPro"/>
</dbReference>
<dbReference type="Proteomes" id="UP000235371">
    <property type="component" value="Unassembled WGS sequence"/>
</dbReference>
<feature type="region of interest" description="Disordered" evidence="2">
    <location>
        <begin position="79"/>
        <end position="107"/>
    </location>
</feature>
<dbReference type="InParanoid" id="A0A2J6T0M3"/>